<protein>
    <recommendedName>
        <fullName evidence="4">Endonuclease/exonuclease/phosphatase domain-containing protein</fullName>
    </recommendedName>
</protein>
<dbReference type="Proteomes" id="UP000828251">
    <property type="component" value="Unassembled WGS sequence"/>
</dbReference>
<dbReference type="Gene3D" id="3.60.10.10">
    <property type="entry name" value="Endonuclease/exonuclease/phosphatase"/>
    <property type="match status" value="1"/>
</dbReference>
<evidence type="ECO:0000256" key="1">
    <source>
        <dbReference type="SAM" id="Coils"/>
    </source>
</evidence>
<dbReference type="InterPro" id="IPR036691">
    <property type="entry name" value="Endo/exonu/phosph_ase_sf"/>
</dbReference>
<comment type="caution">
    <text evidence="2">The sequence shown here is derived from an EMBL/GenBank/DDBJ whole genome shotgun (WGS) entry which is preliminary data.</text>
</comment>
<dbReference type="EMBL" id="JAIQCV010000007">
    <property type="protein sequence ID" value="KAH1082010.1"/>
    <property type="molecule type" value="Genomic_DNA"/>
</dbReference>
<organism evidence="2 3">
    <name type="scientific">Gossypium stocksii</name>
    <dbReference type="NCBI Taxonomy" id="47602"/>
    <lineage>
        <taxon>Eukaryota</taxon>
        <taxon>Viridiplantae</taxon>
        <taxon>Streptophyta</taxon>
        <taxon>Embryophyta</taxon>
        <taxon>Tracheophyta</taxon>
        <taxon>Spermatophyta</taxon>
        <taxon>Magnoliopsida</taxon>
        <taxon>eudicotyledons</taxon>
        <taxon>Gunneridae</taxon>
        <taxon>Pentapetalae</taxon>
        <taxon>rosids</taxon>
        <taxon>malvids</taxon>
        <taxon>Malvales</taxon>
        <taxon>Malvaceae</taxon>
        <taxon>Malvoideae</taxon>
        <taxon>Gossypium</taxon>
    </lineage>
</organism>
<dbReference type="SUPFAM" id="SSF56219">
    <property type="entry name" value="DNase I-like"/>
    <property type="match status" value="1"/>
</dbReference>
<accession>A0A9D3VEU7</accession>
<sequence>MNEFRTTLEDCGLNDLGYIGGWFTWERGRFLATNIRERLDRGVASLNWMSIHQCYQLEHLSHFFSDHCPILLDTKGKKMSNFCNKNKIFRFEAKWCLKNSFDEEIKRFWTNSAGNVPERFEQLGQQIQRWEKARSRKQKKNRVDLEERLNSLSNQDPTDEILAEIVDVQLGLNLKTDQEEIFWEQRPHTNWLKNGDKNISYFHNVAVQWHFHSRIKGLEGENGTRVIETEEMLKLASNFLVVSFQLQKWVQTSIYLSQLKEKLLQI</sequence>
<gene>
    <name evidence="2" type="ORF">J1N35_021771</name>
</gene>
<proteinExistence type="predicted"/>
<reference evidence="2 3" key="1">
    <citation type="journal article" date="2021" name="Plant Biotechnol. J.">
        <title>Multi-omics assisted identification of the key and species-specific regulatory components of drought-tolerant mechanisms in Gossypium stocksii.</title>
        <authorList>
            <person name="Yu D."/>
            <person name="Ke L."/>
            <person name="Zhang D."/>
            <person name="Wu Y."/>
            <person name="Sun Y."/>
            <person name="Mei J."/>
            <person name="Sun J."/>
            <person name="Sun Y."/>
        </authorList>
    </citation>
    <scope>NUCLEOTIDE SEQUENCE [LARGE SCALE GENOMIC DNA]</scope>
    <source>
        <strain evidence="3">cv. E1</strain>
        <tissue evidence="2">Leaf</tissue>
    </source>
</reference>
<evidence type="ECO:0008006" key="4">
    <source>
        <dbReference type="Google" id="ProtNLM"/>
    </source>
</evidence>
<keyword evidence="1" id="KW-0175">Coiled coil</keyword>
<dbReference type="PANTHER" id="PTHR33710">
    <property type="entry name" value="BNAC02G09200D PROTEIN"/>
    <property type="match status" value="1"/>
</dbReference>
<evidence type="ECO:0000313" key="2">
    <source>
        <dbReference type="EMBL" id="KAH1082010.1"/>
    </source>
</evidence>
<dbReference type="OrthoDB" id="1751786at2759"/>
<dbReference type="PANTHER" id="PTHR33710:SF73">
    <property type="entry name" value="ZINC KNUCKLE CX2CX4HX4C DOMAIN-CONTAINING PROTEIN"/>
    <property type="match status" value="1"/>
</dbReference>
<keyword evidence="3" id="KW-1185">Reference proteome</keyword>
<evidence type="ECO:0000313" key="3">
    <source>
        <dbReference type="Proteomes" id="UP000828251"/>
    </source>
</evidence>
<feature type="coiled-coil region" evidence="1">
    <location>
        <begin position="120"/>
        <end position="155"/>
    </location>
</feature>
<name>A0A9D3VEU7_9ROSI</name>
<dbReference type="AlphaFoldDB" id="A0A9D3VEU7"/>